<dbReference type="InterPro" id="IPR011059">
    <property type="entry name" value="Metal-dep_hydrolase_composite"/>
</dbReference>
<dbReference type="AlphaFoldDB" id="A0A2N5NH65"/>
<dbReference type="Pfam" id="PF13382">
    <property type="entry name" value="Adenine_deam_C"/>
    <property type="match status" value="1"/>
</dbReference>
<reference evidence="10 11" key="1">
    <citation type="journal article" date="2017" name="Genome Med.">
        <title>A novel Ruminococcus gnavus clade enriched in inflammatory bowel disease patients.</title>
        <authorList>
            <person name="Hall A.B."/>
            <person name="Yassour M."/>
            <person name="Sauk J."/>
            <person name="Garner A."/>
            <person name="Jiang X."/>
            <person name="Arthur T."/>
            <person name="Lagoudas G.K."/>
            <person name="Vatanen T."/>
            <person name="Fornelos N."/>
            <person name="Wilson R."/>
            <person name="Bertha M."/>
            <person name="Cohen M."/>
            <person name="Garber J."/>
            <person name="Khalili H."/>
            <person name="Gevers D."/>
            <person name="Ananthakrishnan A.N."/>
            <person name="Kugathasan S."/>
            <person name="Lander E.S."/>
            <person name="Blainey P."/>
            <person name="Vlamakis H."/>
            <person name="Xavier R.J."/>
            <person name="Huttenhower C."/>
        </authorList>
    </citation>
    <scope>NUCLEOTIDE SEQUENCE [LARGE SCALE GENOMIC DNA]</scope>
    <source>
        <strain evidence="10 11">RJX1118</strain>
    </source>
</reference>
<evidence type="ECO:0000256" key="5">
    <source>
        <dbReference type="ARBA" id="ARBA00047720"/>
    </source>
</evidence>
<dbReference type="Proteomes" id="UP001076974">
    <property type="component" value="Unassembled WGS sequence"/>
</dbReference>
<dbReference type="EMBL" id="JAPRBD010000003">
    <property type="protein sequence ID" value="MCZ0689212.1"/>
    <property type="molecule type" value="Genomic_DNA"/>
</dbReference>
<dbReference type="GO" id="GO:0006146">
    <property type="term" value="P:adenine catabolic process"/>
    <property type="evidence" value="ECO:0007669"/>
    <property type="project" value="InterPro"/>
</dbReference>
<name>A0A2N5NH65_MEDGN</name>
<dbReference type="InterPro" id="IPR032466">
    <property type="entry name" value="Metal_Hydrolase"/>
</dbReference>
<dbReference type="PANTHER" id="PTHR11113">
    <property type="entry name" value="N-ACETYLGLUCOSAMINE-6-PHOSPHATE DEACETYLASE"/>
    <property type="match status" value="1"/>
</dbReference>
<evidence type="ECO:0000256" key="2">
    <source>
        <dbReference type="ARBA" id="ARBA00012782"/>
    </source>
</evidence>
<dbReference type="SUPFAM" id="SSF51556">
    <property type="entry name" value="Metallo-dependent hydrolases"/>
    <property type="match status" value="1"/>
</dbReference>
<organism evidence="10 11">
    <name type="scientific">Mediterraneibacter gnavus</name>
    <name type="common">Ruminococcus gnavus</name>
    <dbReference type="NCBI Taxonomy" id="33038"/>
    <lineage>
        <taxon>Bacteria</taxon>
        <taxon>Bacillati</taxon>
        <taxon>Bacillota</taxon>
        <taxon>Clostridia</taxon>
        <taxon>Lachnospirales</taxon>
        <taxon>Lachnospiraceae</taxon>
        <taxon>Mediterraneibacter</taxon>
    </lineage>
</organism>
<comment type="caution">
    <text evidence="10">The sequence shown here is derived from an EMBL/GenBank/DDBJ whole genome shotgun (WGS) entry which is preliminary data.</text>
</comment>
<evidence type="ECO:0000259" key="8">
    <source>
        <dbReference type="Pfam" id="PF13382"/>
    </source>
</evidence>
<comment type="cofactor">
    <cofactor evidence="6">
        <name>Mn(2+)</name>
        <dbReference type="ChEBI" id="CHEBI:29035"/>
    </cofactor>
</comment>
<evidence type="ECO:0000256" key="6">
    <source>
        <dbReference type="HAMAP-Rule" id="MF_01518"/>
    </source>
</evidence>
<evidence type="ECO:0000313" key="9">
    <source>
        <dbReference type="EMBL" id="MCZ0689212.1"/>
    </source>
</evidence>
<keyword evidence="3 6" id="KW-0378">Hydrolase</keyword>
<evidence type="ECO:0000256" key="3">
    <source>
        <dbReference type="ARBA" id="ARBA00022801"/>
    </source>
</evidence>
<keyword evidence="4 6" id="KW-0464">Manganese</keyword>
<dbReference type="InterPro" id="IPR026912">
    <property type="entry name" value="Adenine_deam_C"/>
</dbReference>
<dbReference type="SUPFAM" id="SSF51338">
    <property type="entry name" value="Composite domain of metallo-dependent hydrolases"/>
    <property type="match status" value="1"/>
</dbReference>
<dbReference type="HAMAP" id="MF_01518">
    <property type="entry name" value="Adenine_deamin"/>
    <property type="match status" value="1"/>
</dbReference>
<evidence type="ECO:0000256" key="4">
    <source>
        <dbReference type="ARBA" id="ARBA00023211"/>
    </source>
</evidence>
<dbReference type="PANTHER" id="PTHR11113:SF2">
    <property type="entry name" value="ADENINE DEAMINASE"/>
    <property type="match status" value="1"/>
</dbReference>
<dbReference type="GO" id="GO:0000034">
    <property type="term" value="F:adenine deaminase activity"/>
    <property type="evidence" value="ECO:0007669"/>
    <property type="project" value="UniProtKB-UniRule"/>
</dbReference>
<evidence type="ECO:0000313" key="10">
    <source>
        <dbReference type="EMBL" id="PLT54335.1"/>
    </source>
</evidence>
<sequence length="594" mass="65326">MERTTVENLKELIRAGRAKTPATKVIMGGTLVNVMSEEIYPADIAVYKDTIVAVGDVKEYIGEETEVIDAKGRYLVPGMIDGHIHSECSKLSITSYAKAVVPRGTTSMISGLDEYISVSGLEGLQEVQKEVQASPLKVFWGAPYKTPYTIPQSTVAFNFTKEVHEEVQKWPQCYGVWETVREFIQEEDENTLGAIAEAFKNRLPVFGCAPMARGNDLNGYLCAGVRLDHESYDHEEVVEKMRKGMHMLIRESSVTHFLAENIRAVTEVNPAFARRVSFCTDDVTASDVLEKGHLDNVVRLAIQAGVKPMTAIQMATINSAEAYRIDHMVGSICPGRIADILFVDDLEAFGIKEVMTNGTMVAKDHKLTYDLKAPERSSVLKGELKCKLTTKEDFEYKTSIQNGEAKVLSMDVKGPFVRKRRDVVLKVENGIVLPDVEQDVAMVSVLERFGRNGNKSLAFCSGWKLKKGAMASSAAPDDNNLVVMGVSAEDMSIAANYLIEQGGGQVVVADGEILEFLPLPVGGIVSDEEPEVIAAQEKKIDQAARMLGSDLPDPMMYMFFLPITAIPDYAITDVGPVDYLALTTFDPVLEVNEK</sequence>
<comment type="similarity">
    <text evidence="1 6">Belongs to the metallo-dependent hydrolases superfamily. Adenine deaminase family.</text>
</comment>
<evidence type="ECO:0000259" key="7">
    <source>
        <dbReference type="Pfam" id="PF01979"/>
    </source>
</evidence>
<evidence type="ECO:0000313" key="11">
    <source>
        <dbReference type="Proteomes" id="UP000234849"/>
    </source>
</evidence>
<dbReference type="EC" id="3.5.4.2" evidence="2 6"/>
<feature type="domain" description="Adenine deaminase C-terminal" evidence="8">
    <location>
        <begin position="417"/>
        <end position="579"/>
    </location>
</feature>
<dbReference type="RefSeq" id="WP_101878448.1">
    <property type="nucleotide sequence ID" value="NZ_JALQCM010000001.1"/>
</dbReference>
<accession>A0A2N5NH65</accession>
<protein>
    <recommendedName>
        <fullName evidence="2 6">Adenine deaminase</fullName>
        <shortName evidence="6">Adenase</shortName>
        <shortName evidence="6">Adenine aminase</shortName>
        <ecNumber evidence="2 6">3.5.4.2</ecNumber>
    </recommendedName>
</protein>
<proteinExistence type="inferred from homology"/>
<dbReference type="InterPro" id="IPR006679">
    <property type="entry name" value="Adenine_deam"/>
</dbReference>
<dbReference type="EMBL" id="NIHM01000013">
    <property type="protein sequence ID" value="PLT54335.1"/>
    <property type="molecule type" value="Genomic_DNA"/>
</dbReference>
<reference evidence="9" key="2">
    <citation type="submission" date="2022-11" db="EMBL/GenBank/DDBJ databases">
        <title>Temperate bacteriophages infecting mucin-degrading bacterium Ruminococcus gnavus from the human gut.</title>
        <authorList>
            <person name="Buttimer C."/>
        </authorList>
    </citation>
    <scope>NUCLEOTIDE SEQUENCE</scope>
    <source>
        <strain evidence="9">CCUG 52279</strain>
    </source>
</reference>
<dbReference type="Gene3D" id="3.20.20.140">
    <property type="entry name" value="Metal-dependent hydrolases"/>
    <property type="match status" value="1"/>
</dbReference>
<evidence type="ECO:0000256" key="1">
    <source>
        <dbReference type="ARBA" id="ARBA00006773"/>
    </source>
</evidence>
<feature type="domain" description="Amidohydrolase-related" evidence="7">
    <location>
        <begin position="74"/>
        <end position="361"/>
    </location>
</feature>
<dbReference type="InterPro" id="IPR006680">
    <property type="entry name" value="Amidohydro-rel"/>
</dbReference>
<dbReference type="Pfam" id="PF01979">
    <property type="entry name" value="Amidohydro_1"/>
    <property type="match status" value="1"/>
</dbReference>
<dbReference type="Gene3D" id="2.30.40.10">
    <property type="entry name" value="Urease, subunit C, domain 1"/>
    <property type="match status" value="1"/>
</dbReference>
<dbReference type="Proteomes" id="UP000234849">
    <property type="component" value="Unassembled WGS sequence"/>
</dbReference>
<gene>
    <name evidence="6" type="primary">ade</name>
    <name evidence="10" type="ORF">CDL18_10130</name>
    <name evidence="9" type="ORF">OZZ16_04645</name>
</gene>
<comment type="catalytic activity">
    <reaction evidence="5 6">
        <text>adenine + H2O + H(+) = hypoxanthine + NH4(+)</text>
        <dbReference type="Rhea" id="RHEA:23688"/>
        <dbReference type="ChEBI" id="CHEBI:15377"/>
        <dbReference type="ChEBI" id="CHEBI:15378"/>
        <dbReference type="ChEBI" id="CHEBI:16708"/>
        <dbReference type="ChEBI" id="CHEBI:17368"/>
        <dbReference type="ChEBI" id="CHEBI:28938"/>
        <dbReference type="EC" id="3.5.4.2"/>
    </reaction>
</comment>